<evidence type="ECO:0000259" key="1">
    <source>
        <dbReference type="Pfam" id="PF04480"/>
    </source>
</evidence>
<proteinExistence type="predicted"/>
<dbReference type="AlphaFoldDB" id="A0AA90S798"/>
<sequence>MFTPQVAIDGGRFRLDLGAEEFKVAVEYDGRDHADPEQQSLDVARRNSLRHDHGWEVLPITASILRAGRDGFLRQAMSALRDRGWPG</sequence>
<dbReference type="InterPro" id="IPR007569">
    <property type="entry name" value="DUF559"/>
</dbReference>
<dbReference type="EMBL" id="JAUTIX010000001">
    <property type="protein sequence ID" value="MDP0396935.1"/>
    <property type="molecule type" value="Genomic_DNA"/>
</dbReference>
<reference evidence="2" key="1">
    <citation type="submission" date="2023-08" db="EMBL/GenBank/DDBJ databases">
        <title>The draft genome of Tsukamurella strandjordii strain 050030.</title>
        <authorList>
            <person name="Zhao F."/>
            <person name="Feng Y."/>
            <person name="Zong Z."/>
        </authorList>
    </citation>
    <scope>NUCLEOTIDE SEQUENCE</scope>
    <source>
        <strain evidence="2">050030</strain>
    </source>
</reference>
<feature type="domain" description="DUF559" evidence="1">
    <location>
        <begin position="11"/>
        <end position="77"/>
    </location>
</feature>
<dbReference type="Pfam" id="PF04480">
    <property type="entry name" value="DUF559"/>
    <property type="match status" value="1"/>
</dbReference>
<dbReference type="RefSeq" id="WP_305110257.1">
    <property type="nucleotide sequence ID" value="NZ_JAUTIX010000001.1"/>
</dbReference>
<gene>
    <name evidence="2" type="ORF">Q7X28_03250</name>
</gene>
<protein>
    <submittedName>
        <fullName evidence="2">DUF559 domain-containing protein</fullName>
    </submittedName>
</protein>
<evidence type="ECO:0000313" key="2">
    <source>
        <dbReference type="EMBL" id="MDP0396935.1"/>
    </source>
</evidence>
<dbReference type="Proteomes" id="UP001178281">
    <property type="component" value="Unassembled WGS sequence"/>
</dbReference>
<dbReference type="Gene3D" id="3.40.960.10">
    <property type="entry name" value="VSR Endonuclease"/>
    <property type="match status" value="1"/>
</dbReference>
<comment type="caution">
    <text evidence="2">The sequence shown here is derived from an EMBL/GenBank/DDBJ whole genome shotgun (WGS) entry which is preliminary data.</text>
</comment>
<evidence type="ECO:0000313" key="3">
    <source>
        <dbReference type="Proteomes" id="UP001178281"/>
    </source>
</evidence>
<keyword evidence="3" id="KW-1185">Reference proteome</keyword>
<accession>A0AA90S798</accession>
<name>A0AA90S798_9ACTN</name>
<organism evidence="2 3">
    <name type="scientific">Tsukamurella strandjordii</name>
    <dbReference type="NCBI Taxonomy" id="147577"/>
    <lineage>
        <taxon>Bacteria</taxon>
        <taxon>Bacillati</taxon>
        <taxon>Actinomycetota</taxon>
        <taxon>Actinomycetes</taxon>
        <taxon>Mycobacteriales</taxon>
        <taxon>Tsukamurellaceae</taxon>
        <taxon>Tsukamurella</taxon>
    </lineage>
</organism>